<keyword evidence="2" id="KW-0597">Phosphoprotein</keyword>
<dbReference type="CDD" id="cd05930">
    <property type="entry name" value="A_NRPS"/>
    <property type="match status" value="1"/>
</dbReference>
<dbReference type="InterPro" id="IPR000873">
    <property type="entry name" value="AMP-dep_synth/lig_dom"/>
</dbReference>
<dbReference type="InterPro" id="IPR010071">
    <property type="entry name" value="AA_adenyl_dom"/>
</dbReference>
<dbReference type="InterPro" id="IPR009081">
    <property type="entry name" value="PP-bd_ACP"/>
</dbReference>
<dbReference type="RefSeq" id="WP_263340694.1">
    <property type="nucleotide sequence ID" value="NZ_JBHSPH010000008.1"/>
</dbReference>
<evidence type="ECO:0000313" key="5">
    <source>
        <dbReference type="Proteomes" id="UP001596091"/>
    </source>
</evidence>
<evidence type="ECO:0000256" key="2">
    <source>
        <dbReference type="ARBA" id="ARBA00022553"/>
    </source>
</evidence>
<dbReference type="PANTHER" id="PTHR45527:SF1">
    <property type="entry name" value="FATTY ACID SYNTHASE"/>
    <property type="match status" value="1"/>
</dbReference>
<gene>
    <name evidence="4" type="ORF">ACFPT7_17835</name>
</gene>
<dbReference type="PANTHER" id="PTHR45527">
    <property type="entry name" value="NONRIBOSOMAL PEPTIDE SYNTHETASE"/>
    <property type="match status" value="1"/>
</dbReference>
<dbReference type="Pfam" id="PF00550">
    <property type="entry name" value="PP-binding"/>
    <property type="match status" value="1"/>
</dbReference>
<dbReference type="SUPFAM" id="SSF47336">
    <property type="entry name" value="ACP-like"/>
    <property type="match status" value="1"/>
</dbReference>
<dbReference type="InterPro" id="IPR045851">
    <property type="entry name" value="AMP-bd_C_sf"/>
</dbReference>
<dbReference type="InterPro" id="IPR036736">
    <property type="entry name" value="ACP-like_sf"/>
</dbReference>
<dbReference type="PROSITE" id="PS00012">
    <property type="entry name" value="PHOSPHOPANTETHEINE"/>
    <property type="match status" value="1"/>
</dbReference>
<evidence type="ECO:0000259" key="3">
    <source>
        <dbReference type="PROSITE" id="PS50075"/>
    </source>
</evidence>
<dbReference type="SUPFAM" id="SSF56801">
    <property type="entry name" value="Acetyl-CoA synthetase-like"/>
    <property type="match status" value="1"/>
</dbReference>
<feature type="domain" description="Carrier" evidence="3">
    <location>
        <begin position="495"/>
        <end position="570"/>
    </location>
</feature>
<dbReference type="Gene3D" id="3.40.50.1820">
    <property type="entry name" value="alpha/beta hydrolase"/>
    <property type="match status" value="1"/>
</dbReference>
<proteinExistence type="predicted"/>
<dbReference type="Proteomes" id="UP001596091">
    <property type="component" value="Unassembled WGS sequence"/>
</dbReference>
<reference evidence="5" key="1">
    <citation type="journal article" date="2019" name="Int. J. Syst. Evol. Microbiol.">
        <title>The Global Catalogue of Microorganisms (GCM) 10K type strain sequencing project: providing services to taxonomists for standard genome sequencing and annotation.</title>
        <authorList>
            <consortium name="The Broad Institute Genomics Platform"/>
            <consortium name="The Broad Institute Genome Sequencing Center for Infectious Disease"/>
            <person name="Wu L."/>
            <person name="Ma J."/>
        </authorList>
    </citation>
    <scope>NUCLEOTIDE SEQUENCE [LARGE SCALE GENOMIC DNA]</scope>
    <source>
        <strain evidence="5">JCM 4087</strain>
    </source>
</reference>
<sequence length="588" mass="64422">MRDAHPSSIALSYGVQQLTYEELVCKADLFSRHLIKLGLSSGQAVAICMERSFEWIVAALGVMQAGAAYVPLDPAWPDARLQAAVRDSGARVLVARTCMLNRLQLDVIGLDPARDAAEIAAAPEADRRVIDPQSLAYIIYTSGTTGVPKGVEITHANLDHLIRWHESAFHVTPDDRCSHLAGLGFDAAVWEIWPNLNAGACLCLAGEALRTSPELLQSWLIRERITIAFVPTVLAARLIQMEWPATVALRFLLTGGDALLKGPTSQLPFEVINNYGPTECTVVATSALLKTGATGTPPIGRSISGTNVYLLNERGEQVEKGSEGEIYIGGDGVGRGYRNLPVMTQEYFLADPFTGSPTARMYRSGDRGIEREDGEIEFRGRYDRQVKIRGYRVELDEISTALNGHHAIDFATSIVKISNSGENQLVAYVLFKDEQTEVGSQELQEHLLRSLPDYMIPSIFVRLRSLPISSSGKLDLKKLDESSDLETLDKVAAVQPSTPTEEKLLGMVRDLLGNQKIGIDDNFFLAGGHSLLGMQLVMRLRQIFDVDLTLSQLFKAPTARRLAVVLETLLVDAIDAMSDEEAEAYLSE</sequence>
<dbReference type="EMBL" id="JBHSPH010000008">
    <property type="protein sequence ID" value="MFC5864172.1"/>
    <property type="molecule type" value="Genomic_DNA"/>
</dbReference>
<dbReference type="InterPro" id="IPR006162">
    <property type="entry name" value="Ppantetheine_attach_site"/>
</dbReference>
<evidence type="ECO:0000313" key="4">
    <source>
        <dbReference type="EMBL" id="MFC5864172.1"/>
    </source>
</evidence>
<dbReference type="NCBIfam" id="TIGR01733">
    <property type="entry name" value="AA-adenyl-dom"/>
    <property type="match status" value="1"/>
</dbReference>
<evidence type="ECO:0000256" key="1">
    <source>
        <dbReference type="ARBA" id="ARBA00022450"/>
    </source>
</evidence>
<dbReference type="Gene3D" id="3.30.300.30">
    <property type="match status" value="1"/>
</dbReference>
<dbReference type="Gene3D" id="3.40.50.980">
    <property type="match status" value="2"/>
</dbReference>
<dbReference type="Pfam" id="PF00501">
    <property type="entry name" value="AMP-binding"/>
    <property type="match status" value="1"/>
</dbReference>
<keyword evidence="5" id="KW-1185">Reference proteome</keyword>
<dbReference type="Gene3D" id="2.30.38.10">
    <property type="entry name" value="Luciferase, Domain 3"/>
    <property type="match status" value="1"/>
</dbReference>
<dbReference type="PROSITE" id="PS00455">
    <property type="entry name" value="AMP_BINDING"/>
    <property type="match status" value="1"/>
</dbReference>
<keyword evidence="1" id="KW-0596">Phosphopantetheine</keyword>
<dbReference type="InterPro" id="IPR020845">
    <property type="entry name" value="AMP-binding_CS"/>
</dbReference>
<protein>
    <submittedName>
        <fullName evidence="4">Amino acid adenylation domain-containing protein</fullName>
    </submittedName>
</protein>
<organism evidence="4 5">
    <name type="scientific">Acidicapsa dinghuensis</name>
    <dbReference type="NCBI Taxonomy" id="2218256"/>
    <lineage>
        <taxon>Bacteria</taxon>
        <taxon>Pseudomonadati</taxon>
        <taxon>Acidobacteriota</taxon>
        <taxon>Terriglobia</taxon>
        <taxon>Terriglobales</taxon>
        <taxon>Acidobacteriaceae</taxon>
        <taxon>Acidicapsa</taxon>
    </lineage>
</organism>
<dbReference type="InterPro" id="IPR029058">
    <property type="entry name" value="AB_hydrolase_fold"/>
</dbReference>
<name>A0ABW1EIP0_9BACT</name>
<comment type="caution">
    <text evidence="4">The sequence shown here is derived from an EMBL/GenBank/DDBJ whole genome shotgun (WGS) entry which is preliminary data.</text>
</comment>
<dbReference type="PROSITE" id="PS50075">
    <property type="entry name" value="CARRIER"/>
    <property type="match status" value="1"/>
</dbReference>
<accession>A0ABW1EIP0</accession>